<accession>A0A8T2ZIY5</accession>
<keyword evidence="6" id="KW-1185">Reference proteome</keyword>
<keyword evidence="1" id="KW-0413">Isomerase</keyword>
<dbReference type="PANTHER" id="PTHR23309:SF9">
    <property type="entry name" value="PEROXISOMAL FATTY ACID BETA-OXIDATION MULTIFUNCTIONAL PROTEIN MFP2"/>
    <property type="match status" value="1"/>
</dbReference>
<feature type="domain" description="3-hydroxyacyl-CoA dehydrogenase NAD binding" evidence="4">
    <location>
        <begin position="10"/>
        <end position="98"/>
    </location>
</feature>
<keyword evidence="3" id="KW-0511">Multifunctional enzyme</keyword>
<dbReference type="GO" id="GO:0016829">
    <property type="term" value="F:lyase activity"/>
    <property type="evidence" value="ECO:0007669"/>
    <property type="project" value="UniProtKB-KW"/>
</dbReference>
<evidence type="ECO:0000259" key="4">
    <source>
        <dbReference type="Pfam" id="PF02737"/>
    </source>
</evidence>
<proteinExistence type="predicted"/>
<dbReference type="GO" id="GO:0006635">
    <property type="term" value="P:fatty acid beta-oxidation"/>
    <property type="evidence" value="ECO:0007669"/>
    <property type="project" value="TreeGrafter"/>
</dbReference>
<dbReference type="GO" id="GO:0005777">
    <property type="term" value="C:peroxisome"/>
    <property type="evidence" value="ECO:0007669"/>
    <property type="project" value="TreeGrafter"/>
</dbReference>
<name>A0A8T2ZIY5_POPDE</name>
<dbReference type="EMBL" id="JACEGQ020000002">
    <property type="protein sequence ID" value="KAH8517318.1"/>
    <property type="molecule type" value="Genomic_DNA"/>
</dbReference>
<dbReference type="Proteomes" id="UP000807159">
    <property type="component" value="Chromosome 2"/>
</dbReference>
<dbReference type="GO" id="GO:0016853">
    <property type="term" value="F:isomerase activity"/>
    <property type="evidence" value="ECO:0007669"/>
    <property type="project" value="UniProtKB-KW"/>
</dbReference>
<comment type="caution">
    <text evidence="5">The sequence shown here is derived from an EMBL/GenBank/DDBJ whole genome shotgun (WGS) entry which is preliminary data.</text>
</comment>
<dbReference type="InterPro" id="IPR036291">
    <property type="entry name" value="NAD(P)-bd_dom_sf"/>
</dbReference>
<dbReference type="GO" id="GO:0070403">
    <property type="term" value="F:NAD+ binding"/>
    <property type="evidence" value="ECO:0007669"/>
    <property type="project" value="InterPro"/>
</dbReference>
<evidence type="ECO:0000313" key="5">
    <source>
        <dbReference type="EMBL" id="KAH8517318.1"/>
    </source>
</evidence>
<dbReference type="SUPFAM" id="SSF51735">
    <property type="entry name" value="NAD(P)-binding Rossmann-fold domains"/>
    <property type="match status" value="1"/>
</dbReference>
<evidence type="ECO:0000313" key="6">
    <source>
        <dbReference type="Proteomes" id="UP000807159"/>
    </source>
</evidence>
<evidence type="ECO:0000256" key="3">
    <source>
        <dbReference type="ARBA" id="ARBA00023268"/>
    </source>
</evidence>
<keyword evidence="2" id="KW-0456">Lyase</keyword>
<protein>
    <recommendedName>
        <fullName evidence="4">3-hydroxyacyl-CoA dehydrogenase NAD binding domain-containing protein</fullName>
    </recommendedName>
</protein>
<sequence length="185" mass="20612">MGLVPQKVNKVVVVGGGLMGSEITTTLVLSKYPVTLKEVNKKFITAGIERIKANLQSRIKKGNMILKELSETLSLLNRVLDYESFDDVDMVIEAKNQTIDHRGETTSKGFYIYDNKGKVFPDPEVLNYIDKAKSMTGVSIDFEVLFFPPVSSSFQLVAFLKNELLSGHPTLMLLLLWGWGSQHTG</sequence>
<organism evidence="5 6">
    <name type="scientific">Populus deltoides</name>
    <name type="common">Eastern poplar</name>
    <name type="synonym">Eastern cottonwood</name>
    <dbReference type="NCBI Taxonomy" id="3696"/>
    <lineage>
        <taxon>Eukaryota</taxon>
        <taxon>Viridiplantae</taxon>
        <taxon>Streptophyta</taxon>
        <taxon>Embryophyta</taxon>
        <taxon>Tracheophyta</taxon>
        <taxon>Spermatophyta</taxon>
        <taxon>Magnoliopsida</taxon>
        <taxon>eudicotyledons</taxon>
        <taxon>Gunneridae</taxon>
        <taxon>Pentapetalae</taxon>
        <taxon>rosids</taxon>
        <taxon>fabids</taxon>
        <taxon>Malpighiales</taxon>
        <taxon>Salicaceae</taxon>
        <taxon>Saliceae</taxon>
        <taxon>Populus</taxon>
    </lineage>
</organism>
<dbReference type="Pfam" id="PF02737">
    <property type="entry name" value="3HCDH_N"/>
    <property type="match status" value="1"/>
</dbReference>
<gene>
    <name evidence="5" type="ORF">H0E87_005314</name>
</gene>
<dbReference type="AlphaFoldDB" id="A0A8T2ZIY5"/>
<evidence type="ECO:0000256" key="1">
    <source>
        <dbReference type="ARBA" id="ARBA00023235"/>
    </source>
</evidence>
<dbReference type="Gene3D" id="3.40.50.720">
    <property type="entry name" value="NAD(P)-binding Rossmann-like Domain"/>
    <property type="match status" value="1"/>
</dbReference>
<reference evidence="5" key="1">
    <citation type="journal article" date="2021" name="J. Hered.">
        <title>Genome Assembly of Salicaceae Populus deltoides (Eastern Cottonwood) I-69 Based on Nanopore Sequencing and Hi-C Technologies.</title>
        <authorList>
            <person name="Bai S."/>
            <person name="Wu H."/>
            <person name="Zhang J."/>
            <person name="Pan Z."/>
            <person name="Zhao W."/>
            <person name="Li Z."/>
            <person name="Tong C."/>
        </authorList>
    </citation>
    <scope>NUCLEOTIDE SEQUENCE</scope>
    <source>
        <tissue evidence="5">Leaf</tissue>
    </source>
</reference>
<evidence type="ECO:0000256" key="2">
    <source>
        <dbReference type="ARBA" id="ARBA00023239"/>
    </source>
</evidence>
<dbReference type="PANTHER" id="PTHR23309">
    <property type="entry name" value="3-HYDROXYACYL-COA DEHYROGENASE"/>
    <property type="match status" value="1"/>
</dbReference>
<dbReference type="InterPro" id="IPR006176">
    <property type="entry name" value="3-OHacyl-CoA_DH_NAD-bd"/>
</dbReference>
<dbReference type="GO" id="GO:0003857">
    <property type="term" value="F:(3S)-3-hydroxyacyl-CoA dehydrogenase (NAD+) activity"/>
    <property type="evidence" value="ECO:0007669"/>
    <property type="project" value="TreeGrafter"/>
</dbReference>